<feature type="signal peptide" evidence="1">
    <location>
        <begin position="1"/>
        <end position="27"/>
    </location>
</feature>
<proteinExistence type="predicted"/>
<comment type="caution">
    <text evidence="2">The sequence shown here is derived from an EMBL/GenBank/DDBJ whole genome shotgun (WGS) entry which is preliminary data.</text>
</comment>
<dbReference type="EMBL" id="JAOZYC010000093">
    <property type="protein sequence ID" value="MEB8338183.1"/>
    <property type="molecule type" value="Genomic_DNA"/>
</dbReference>
<dbReference type="Proteomes" id="UP001354931">
    <property type="component" value="Unassembled WGS sequence"/>
</dbReference>
<organism evidence="2 3">
    <name type="scientific">Streptomyces endophyticus</name>
    <dbReference type="NCBI Taxonomy" id="714166"/>
    <lineage>
        <taxon>Bacteria</taxon>
        <taxon>Bacillati</taxon>
        <taxon>Actinomycetota</taxon>
        <taxon>Actinomycetes</taxon>
        <taxon>Kitasatosporales</taxon>
        <taxon>Streptomycetaceae</taxon>
        <taxon>Streptomyces</taxon>
    </lineage>
</organism>
<keyword evidence="3" id="KW-1185">Reference proteome</keyword>
<gene>
    <name evidence="2" type="ORF">OKJ99_11815</name>
</gene>
<reference evidence="2 3" key="1">
    <citation type="submission" date="2022-10" db="EMBL/GenBank/DDBJ databases">
        <authorList>
            <person name="Xie J."/>
            <person name="Shen N."/>
        </authorList>
    </citation>
    <scope>NUCLEOTIDE SEQUENCE [LARGE SCALE GENOMIC DNA]</scope>
    <source>
        <strain evidence="2 3">YIM65594</strain>
    </source>
</reference>
<feature type="chain" id="PRO_5047338057" description="Secreted protein" evidence="1">
    <location>
        <begin position="28"/>
        <end position="102"/>
    </location>
</feature>
<keyword evidence="1" id="KW-0732">Signal</keyword>
<evidence type="ECO:0008006" key="4">
    <source>
        <dbReference type="Google" id="ProtNLM"/>
    </source>
</evidence>
<sequence>MPRRFTTLAVSAAIAGGVLFSAVPAQAAPAADQTSVSARGPITCNISKMRQQVASHKSKASKLDALGYHKSAAKERAKARAIQARIQQCQDADDNNPGPIGG</sequence>
<evidence type="ECO:0000313" key="3">
    <source>
        <dbReference type="Proteomes" id="UP001354931"/>
    </source>
</evidence>
<protein>
    <recommendedName>
        <fullName evidence="4">Secreted protein</fullName>
    </recommendedName>
</protein>
<accession>A0ABU6F2F8</accession>
<evidence type="ECO:0000256" key="1">
    <source>
        <dbReference type="SAM" id="SignalP"/>
    </source>
</evidence>
<dbReference type="RefSeq" id="WP_326015944.1">
    <property type="nucleotide sequence ID" value="NZ_JAOZYC010000093.1"/>
</dbReference>
<evidence type="ECO:0000313" key="2">
    <source>
        <dbReference type="EMBL" id="MEB8338183.1"/>
    </source>
</evidence>
<name>A0ABU6F2F8_9ACTN</name>